<feature type="compositionally biased region" description="Polar residues" evidence="1">
    <location>
        <begin position="87"/>
        <end position="100"/>
    </location>
</feature>
<reference evidence="2" key="1">
    <citation type="submission" date="2016-06" db="EMBL/GenBank/DDBJ databases">
        <authorList>
            <person name="Cuomo C."/>
            <person name="Litvintseva A."/>
            <person name="Heitman J."/>
            <person name="Chen Y."/>
            <person name="Sun S."/>
            <person name="Springer D."/>
            <person name="Dromer F."/>
            <person name="Young S."/>
            <person name="Zeng Q."/>
            <person name="Chapman S."/>
            <person name="Gujja S."/>
            <person name="Saif S."/>
            <person name="Birren B."/>
        </authorList>
    </citation>
    <scope>NUCLEOTIDE SEQUENCE</scope>
    <source>
        <strain evidence="2">CBS 7841</strain>
    </source>
</reference>
<keyword evidence="3" id="KW-1185">Reference proteome</keyword>
<evidence type="ECO:0000313" key="3">
    <source>
        <dbReference type="Proteomes" id="UP000094043"/>
    </source>
</evidence>
<reference evidence="2" key="2">
    <citation type="journal article" date="2022" name="Elife">
        <title>Obligate sexual reproduction of a homothallic fungus closely related to the Cryptococcus pathogenic species complex.</title>
        <authorList>
            <person name="Passer A.R."/>
            <person name="Clancey S.A."/>
            <person name="Shea T."/>
            <person name="David-Palma M."/>
            <person name="Averette A.F."/>
            <person name="Boekhout T."/>
            <person name="Porcel B.M."/>
            <person name="Nowrousian M."/>
            <person name="Cuomo C.A."/>
            <person name="Sun S."/>
            <person name="Heitman J."/>
            <person name="Coelho M.A."/>
        </authorList>
    </citation>
    <scope>NUCLEOTIDE SEQUENCE</scope>
    <source>
        <strain evidence="2">CBS 7841</strain>
    </source>
</reference>
<name>A0A1E3IQA9_9TREE</name>
<dbReference type="VEuPathDB" id="FungiDB:L203_01808"/>
<feature type="compositionally biased region" description="Polar residues" evidence="1">
    <location>
        <begin position="161"/>
        <end position="172"/>
    </location>
</feature>
<feature type="compositionally biased region" description="Gly residues" evidence="1">
    <location>
        <begin position="146"/>
        <end position="158"/>
    </location>
</feature>
<accession>A0A1E3IQA9</accession>
<evidence type="ECO:0000256" key="1">
    <source>
        <dbReference type="SAM" id="MobiDB-lite"/>
    </source>
</evidence>
<dbReference type="RefSeq" id="XP_066070447.1">
    <property type="nucleotide sequence ID" value="XM_066214350.1"/>
</dbReference>
<evidence type="ECO:0000313" key="2">
    <source>
        <dbReference type="EMBL" id="WVN89747.1"/>
    </source>
</evidence>
<protein>
    <submittedName>
        <fullName evidence="2">Uncharacterized protein</fullName>
    </submittedName>
</protein>
<dbReference type="Proteomes" id="UP000094043">
    <property type="component" value="Chromosome 6"/>
</dbReference>
<dbReference type="KEGG" id="cdep:91089186"/>
<sequence>MSTHSDDRDVFHDAPTHQTPGDSQVRPPADNSPSATPGGQSEAGYSGEIEAPTTAPDAPRCPPAELFQDTDDLGGDNGSFVSPPGSAHSNYSGDTLSGRPQQLGRGQHWIQYSQSTHPLLLALQLMTLGDGDGYVIRNPPPTASVSGGGAPYGWGDRTGGMESSFQDNSANRQPRRAHRDRSARNAGLSLEPETHIAFATSLYGDPPVGHYESASDTGRDDPSRGRRISARFRRGLSRFTAPFRSGDDRTRDARRGV</sequence>
<feature type="compositionally biased region" description="Basic and acidic residues" evidence="1">
    <location>
        <begin position="1"/>
        <end position="15"/>
    </location>
</feature>
<organism evidence="2 3">
    <name type="scientific">Cryptococcus depauperatus CBS 7841</name>
    <dbReference type="NCBI Taxonomy" id="1295531"/>
    <lineage>
        <taxon>Eukaryota</taxon>
        <taxon>Fungi</taxon>
        <taxon>Dikarya</taxon>
        <taxon>Basidiomycota</taxon>
        <taxon>Agaricomycotina</taxon>
        <taxon>Tremellomycetes</taxon>
        <taxon>Tremellales</taxon>
        <taxon>Cryptococcaceae</taxon>
        <taxon>Cryptococcus</taxon>
    </lineage>
</organism>
<feature type="compositionally biased region" description="Basic and acidic residues" evidence="1">
    <location>
        <begin position="245"/>
        <end position="257"/>
    </location>
</feature>
<gene>
    <name evidence="2" type="ORF">L203_104977</name>
</gene>
<dbReference type="GeneID" id="91089186"/>
<feature type="compositionally biased region" description="Basic residues" evidence="1">
    <location>
        <begin position="225"/>
        <end position="236"/>
    </location>
</feature>
<dbReference type="AlphaFoldDB" id="A0A1E3IQA9"/>
<dbReference type="EMBL" id="CP143789">
    <property type="protein sequence ID" value="WVN89747.1"/>
    <property type="molecule type" value="Genomic_DNA"/>
</dbReference>
<feature type="region of interest" description="Disordered" evidence="1">
    <location>
        <begin position="140"/>
        <end position="257"/>
    </location>
</feature>
<proteinExistence type="predicted"/>
<reference evidence="2" key="3">
    <citation type="submission" date="2024-01" db="EMBL/GenBank/DDBJ databases">
        <authorList>
            <person name="Coelho M.A."/>
            <person name="David-Palma M."/>
            <person name="Shea T."/>
            <person name="Sun S."/>
            <person name="Cuomo C.A."/>
            <person name="Heitman J."/>
        </authorList>
    </citation>
    <scope>NUCLEOTIDE SEQUENCE</scope>
    <source>
        <strain evidence="2">CBS 7841</strain>
    </source>
</reference>
<feature type="region of interest" description="Disordered" evidence="1">
    <location>
        <begin position="1"/>
        <end position="102"/>
    </location>
</feature>